<name>A0ABP8LXX7_9BACT</name>
<comment type="caution">
    <text evidence="2">The sequence shown here is derived from an EMBL/GenBank/DDBJ whole genome shotgun (WGS) entry which is preliminary data.</text>
</comment>
<feature type="domain" description="3-keto-alpha-glucoside-1,2-lyase/3-keto-2-hydroxy-glucal hydratase" evidence="1">
    <location>
        <begin position="36"/>
        <end position="229"/>
    </location>
</feature>
<sequence>MFFLNPAPAEGQDSGHRLPYTAVALADLSAFKTTGANWRIAGNANADRNAAGDLSVSPGVGILANLMDAGNRAPLLSRFEHGDLELELEVLMAKGANSGIYLQGRYEVQLLDSWGKESLSYGDMGGIYQRTDPVTQKGYEGYAPLVNACRAPGLWQKIYIHFKAPEFDDGGKKIADARFITVSVNGVVVQKDIAVSGPTRSGAYTDEQPYGPLMIQGNHGKIAVRNIRYKLYNRKKVTLHQMTCTEYPTPGDSLRSFAPRNAGTTTQADSLSWRREGAGDTFLLLFRGEMQFPEKGDYLFSIQTGGGGMLVVGGDTVLVHDGANPFDRVAAGRYRVTQERVPFELIYNKPLQWREGLALYAEGPGMEMHPLHSKGSVFKEPPVAPVLIRIGKDKAEVQRSFVNTGKEKKTHCISVGTPQGTHFSIDLETGSLLQVWDGGFLDATPMWHRRGNQQVAVPLGPVIAMKGDHGFSKAEGEPLTLQLKSYVLDREGLPEFFYTGDGLEVSDKLVPGKVGRSLERRLKVRARQPYVFRVASGTVIEQLPGGDYLVNDKEYYLRLKATGNAPVLRANAEGQEILLRAGGNGVSEIAYVISW</sequence>
<dbReference type="Pfam" id="PF06439">
    <property type="entry name" value="3keto-disac_hyd"/>
    <property type="match status" value="1"/>
</dbReference>
<accession>A0ABP8LXX7</accession>
<evidence type="ECO:0000313" key="2">
    <source>
        <dbReference type="EMBL" id="GAA4437408.1"/>
    </source>
</evidence>
<protein>
    <recommendedName>
        <fullName evidence="1">3-keto-alpha-glucoside-1,2-lyase/3-keto-2-hydroxy-glucal hydratase domain-containing protein</fullName>
    </recommendedName>
</protein>
<evidence type="ECO:0000313" key="3">
    <source>
        <dbReference type="Proteomes" id="UP001501508"/>
    </source>
</evidence>
<dbReference type="EMBL" id="BAABEY010000018">
    <property type="protein sequence ID" value="GAA4437408.1"/>
    <property type="molecule type" value="Genomic_DNA"/>
</dbReference>
<dbReference type="Proteomes" id="UP001501508">
    <property type="component" value="Unassembled WGS sequence"/>
</dbReference>
<organism evidence="2 3">
    <name type="scientific">Ravibacter arvi</name>
    <dbReference type="NCBI Taxonomy" id="2051041"/>
    <lineage>
        <taxon>Bacteria</taxon>
        <taxon>Pseudomonadati</taxon>
        <taxon>Bacteroidota</taxon>
        <taxon>Cytophagia</taxon>
        <taxon>Cytophagales</taxon>
        <taxon>Spirosomataceae</taxon>
        <taxon>Ravibacter</taxon>
    </lineage>
</organism>
<proteinExistence type="predicted"/>
<dbReference type="Gene3D" id="2.60.120.560">
    <property type="entry name" value="Exo-inulinase, domain 1"/>
    <property type="match status" value="1"/>
</dbReference>
<gene>
    <name evidence="2" type="ORF">GCM10023091_16570</name>
</gene>
<evidence type="ECO:0000259" key="1">
    <source>
        <dbReference type="Pfam" id="PF06439"/>
    </source>
</evidence>
<reference evidence="3" key="1">
    <citation type="journal article" date="2019" name="Int. J. Syst. Evol. Microbiol.">
        <title>The Global Catalogue of Microorganisms (GCM) 10K type strain sequencing project: providing services to taxonomists for standard genome sequencing and annotation.</title>
        <authorList>
            <consortium name="The Broad Institute Genomics Platform"/>
            <consortium name="The Broad Institute Genome Sequencing Center for Infectious Disease"/>
            <person name="Wu L."/>
            <person name="Ma J."/>
        </authorList>
    </citation>
    <scope>NUCLEOTIDE SEQUENCE [LARGE SCALE GENOMIC DNA]</scope>
    <source>
        <strain evidence="3">JCM 31920</strain>
    </source>
</reference>
<keyword evidence="3" id="KW-1185">Reference proteome</keyword>
<dbReference type="InterPro" id="IPR010496">
    <property type="entry name" value="AL/BT2_dom"/>
</dbReference>